<accession>A0A5B8S3U9</accession>
<dbReference type="AlphaFoldDB" id="A0A5B8S3U9"/>
<sequence>MKIQILVRSVDWLNSAGTRIRYARLKRQLKALGWHLAIDPIAAINDGLRLNADVYLFSKCQDSGAMMLAEMLREAGALVGFDLFDDYFSNSTSLAFGHRAFQRTMVNRVDFLLCSTKRMAEIASDFDPQVPVHVLNDPHDPISSASVAQSLRIRLEETQASRTIKLVWFGHGNNPIFPVGLNDAVAFGSELSALQQAGWLVQLHVLSNREALDEAIAGPLQTIPAEVTVEEWSEAGEAAALDRALVAFVPVNFQNFSTAKSLNRAVSALARGAQVLSPGYPLYDPLAPFIYKSVQELGDHLTSRELRLNEQSVQELASRLAAIADPKHEAEQLIRFLNRLKGCAARPVEERLMRGIIHGSASPPAIHRLCKSLGWLSLGSPFSRLHQPFHGEIAQFEPGKALELRVSREGFARLGNNWRESAQPLARSADGYSHLVPLPDNAAGRVLAGASSIMWESRAARIVTFPTLMHATCEVYAEIFPQTRFIFSEQEMPLAAPEPFLEGGK</sequence>
<dbReference type="EMBL" id="CP042345">
    <property type="protein sequence ID" value="QEA15818.1"/>
    <property type="molecule type" value="Genomic_DNA"/>
</dbReference>
<keyword evidence="2" id="KW-1185">Reference proteome</keyword>
<name>A0A5B8S3U9_9SPHN</name>
<gene>
    <name evidence="1" type="ORF">FRF71_06500</name>
</gene>
<proteinExistence type="predicted"/>
<dbReference type="Proteomes" id="UP000321172">
    <property type="component" value="Chromosome"/>
</dbReference>
<evidence type="ECO:0008006" key="3">
    <source>
        <dbReference type="Google" id="ProtNLM"/>
    </source>
</evidence>
<dbReference type="RefSeq" id="WP_147089796.1">
    <property type="nucleotide sequence ID" value="NZ_BAABJD010000001.1"/>
</dbReference>
<organism evidence="1 2">
    <name type="scientific">Novosphingobium ginsenosidimutans</name>
    <dbReference type="NCBI Taxonomy" id="1176536"/>
    <lineage>
        <taxon>Bacteria</taxon>
        <taxon>Pseudomonadati</taxon>
        <taxon>Pseudomonadota</taxon>
        <taxon>Alphaproteobacteria</taxon>
        <taxon>Sphingomonadales</taxon>
        <taxon>Sphingomonadaceae</taxon>
        <taxon>Novosphingobium</taxon>
    </lineage>
</organism>
<dbReference type="OrthoDB" id="7829173at2"/>
<protein>
    <recommendedName>
        <fullName evidence="3">Glycosyltransferase family 4 protein</fullName>
    </recommendedName>
</protein>
<reference evidence="1 2" key="1">
    <citation type="journal article" date="2013" name="J. Microbiol. Biotechnol.">
        <title>Novosphingobium ginsenosidimutans sp. nov., with the ability to convert ginsenoside.</title>
        <authorList>
            <person name="Kim J.K."/>
            <person name="He D."/>
            <person name="Liu Q.M."/>
            <person name="Park H.Y."/>
            <person name="Jung M.S."/>
            <person name="Yoon M.H."/>
            <person name="Kim S.C."/>
            <person name="Im W.T."/>
        </authorList>
    </citation>
    <scope>NUCLEOTIDE SEQUENCE [LARGE SCALE GENOMIC DNA]</scope>
    <source>
        <strain evidence="1 2">FW-6</strain>
    </source>
</reference>
<evidence type="ECO:0000313" key="2">
    <source>
        <dbReference type="Proteomes" id="UP000321172"/>
    </source>
</evidence>
<evidence type="ECO:0000313" key="1">
    <source>
        <dbReference type="EMBL" id="QEA15818.1"/>
    </source>
</evidence>
<dbReference type="KEGG" id="ngf:FRF71_06500"/>